<comment type="caution">
    <text evidence="2">The sequence shown here is derived from an EMBL/GenBank/DDBJ whole genome shotgun (WGS) entry which is preliminary data.</text>
</comment>
<evidence type="ECO:0008006" key="4">
    <source>
        <dbReference type="Google" id="ProtNLM"/>
    </source>
</evidence>
<feature type="compositionally biased region" description="Low complexity" evidence="1">
    <location>
        <begin position="294"/>
        <end position="305"/>
    </location>
</feature>
<feature type="region of interest" description="Disordered" evidence="1">
    <location>
        <begin position="1"/>
        <end position="44"/>
    </location>
</feature>
<feature type="compositionally biased region" description="Pro residues" evidence="1">
    <location>
        <begin position="814"/>
        <end position="824"/>
    </location>
</feature>
<reference evidence="2 3" key="1">
    <citation type="submission" date="2024-04" db="EMBL/GenBank/DDBJ databases">
        <title>Phyllosticta paracitricarpa is synonymous to the EU quarantine fungus P. citricarpa based on phylogenomic analyses.</title>
        <authorList>
            <consortium name="Lawrence Berkeley National Laboratory"/>
            <person name="Van Ingen-Buijs V.A."/>
            <person name="Van Westerhoven A.C."/>
            <person name="Haridas S."/>
            <person name="Skiadas P."/>
            <person name="Martin F."/>
            <person name="Groenewald J.Z."/>
            <person name="Crous P.W."/>
            <person name="Seidl M.F."/>
        </authorList>
    </citation>
    <scope>NUCLEOTIDE SEQUENCE [LARGE SCALE GENOMIC DNA]</scope>
    <source>
        <strain evidence="2 3">CBS 123374</strain>
    </source>
</reference>
<protein>
    <recommendedName>
        <fullName evidence="4">Proteophosphoglycan ppg4</fullName>
    </recommendedName>
</protein>
<name>A0ABR1Y9U9_9PEZI</name>
<organism evidence="2 3">
    <name type="scientific">Phyllosticta capitalensis</name>
    <dbReference type="NCBI Taxonomy" id="121624"/>
    <lineage>
        <taxon>Eukaryota</taxon>
        <taxon>Fungi</taxon>
        <taxon>Dikarya</taxon>
        <taxon>Ascomycota</taxon>
        <taxon>Pezizomycotina</taxon>
        <taxon>Dothideomycetes</taxon>
        <taxon>Dothideomycetes incertae sedis</taxon>
        <taxon>Botryosphaeriales</taxon>
        <taxon>Phyllostictaceae</taxon>
        <taxon>Phyllosticta</taxon>
    </lineage>
</organism>
<feature type="compositionally biased region" description="Basic and acidic residues" evidence="1">
    <location>
        <begin position="503"/>
        <end position="516"/>
    </location>
</feature>
<feature type="compositionally biased region" description="Low complexity" evidence="1">
    <location>
        <begin position="112"/>
        <end position="126"/>
    </location>
</feature>
<feature type="region of interest" description="Disordered" evidence="1">
    <location>
        <begin position="797"/>
        <end position="838"/>
    </location>
</feature>
<sequence>MLHSAWNPSAGHTTLEDSNEFSDAPLDFPVSTPATPRWSYASRDEYDGSQDHVIDYAGLFAHYVQDSTPEPAMDGTVDGSAKTPNHSRGASVDTTIFSSHERAQSNTSIPESHMTSGASSLSSMASRVARHAGPDMRLMNVSKSEWVNKFSNGRFRRGSGSDEDSRSTSATATQAELDTTTPPAAWPLPDTPLVMRMPSTEALASKRALKNSSDPHRTPSTEPPVPRRSSTTSGPEISALDESYSPRRGSTHSWDNTEGQETKTVSGRRPRPSFPRWKSHRSQRSKDKRSSGQSDPPLSPSLMSPPLSPNKVEEVTATAIKMEKVTPTRLYQQKSRRSLKRWLWPGPLTASDAQSIGEVIQPHEMQALNPTQGYPQGTDDVRPRALLSARLADALPHAKVLPLTGPESPTRLRRDRLLSPLNSSHPSAPAPTAGRGHGFVPPTPDLFTPFTRLDRREGTSYFGISEELSGTEARRSGYYSPDYIGSALGGLSPPESPEDTPEKEEPEKMPEFEYFARHGTARNSTFPAGFSPPEETTPNSPPSKRGGFVLGSSSPDAGTAHPASQFPALGAHPVRPPRVRRQPASSSSGLWDSDAILMSQPDMTTPDEVPGEAYSYSPSRSKTASTVTTTSLATANTTATGNTTATSATTATALSDSTVKPRQSTSSISSTTTALPRAAPAPASFHRPLSSHRNSTASSSSSKPASIAPPIPPATPVNSPLSSSSTTTTATAANTARRMRRESARSTTGSTHTTGTTGTSSTSRSAGSGGGPPKQRDWFRVRMDQIMADDVGGAAVGGIALLPPPQQQHAPNHHTPPLPPPPGRSTPRRSVGDDVDHDISISAPSNHVVLAHSNNGHTAAAAAGARLQAGAGPATVASSSFAGGNGNGSGISPGEALSTGNAGGVGTAAGAGAAEFVWDVPEHLPGSPLCPLSPKHRGGGRGICVYHGRRKTQRTAELML</sequence>
<evidence type="ECO:0000313" key="2">
    <source>
        <dbReference type="EMBL" id="KAK8223729.1"/>
    </source>
</evidence>
<accession>A0ABR1Y9U9</accession>
<proteinExistence type="predicted"/>
<evidence type="ECO:0000313" key="3">
    <source>
        <dbReference type="Proteomes" id="UP001492380"/>
    </source>
</evidence>
<keyword evidence="3" id="KW-1185">Reference proteome</keyword>
<feature type="compositionally biased region" description="Polar residues" evidence="1">
    <location>
        <begin position="1"/>
        <end position="12"/>
    </location>
</feature>
<gene>
    <name evidence="2" type="ORF">HDK90DRAFT_470447</name>
</gene>
<feature type="compositionally biased region" description="Low complexity" evidence="1">
    <location>
        <begin position="623"/>
        <end position="684"/>
    </location>
</feature>
<feature type="compositionally biased region" description="Polar residues" evidence="1">
    <location>
        <begin position="168"/>
        <end position="182"/>
    </location>
</feature>
<feature type="region of interest" description="Disordered" evidence="1">
    <location>
        <begin position="419"/>
        <end position="443"/>
    </location>
</feature>
<evidence type="ECO:0000256" key="1">
    <source>
        <dbReference type="SAM" id="MobiDB-lite"/>
    </source>
</evidence>
<dbReference type="Proteomes" id="UP001492380">
    <property type="component" value="Unassembled WGS sequence"/>
</dbReference>
<feature type="region of interest" description="Disordered" evidence="1">
    <location>
        <begin position="151"/>
        <end position="319"/>
    </location>
</feature>
<feature type="region of interest" description="Disordered" evidence="1">
    <location>
        <begin position="70"/>
        <end position="128"/>
    </location>
</feature>
<feature type="compositionally biased region" description="Basic residues" evidence="1">
    <location>
        <begin position="266"/>
        <end position="283"/>
    </location>
</feature>
<feature type="compositionally biased region" description="Polar residues" evidence="1">
    <location>
        <begin position="251"/>
        <end position="265"/>
    </location>
</feature>
<feature type="compositionally biased region" description="Low complexity" evidence="1">
    <location>
        <begin position="745"/>
        <end position="766"/>
    </location>
</feature>
<feature type="compositionally biased region" description="Low complexity" evidence="1">
    <location>
        <begin position="716"/>
        <end position="736"/>
    </location>
</feature>
<feature type="compositionally biased region" description="Polar residues" evidence="1">
    <location>
        <begin position="82"/>
        <end position="110"/>
    </location>
</feature>
<feature type="region of interest" description="Disordered" evidence="1">
    <location>
        <begin position="471"/>
        <end position="776"/>
    </location>
</feature>
<feature type="compositionally biased region" description="Low complexity" evidence="1">
    <location>
        <begin position="691"/>
        <end position="706"/>
    </location>
</feature>
<dbReference type="EMBL" id="JBBWRZ010000013">
    <property type="protein sequence ID" value="KAK8223729.1"/>
    <property type="molecule type" value="Genomic_DNA"/>
</dbReference>